<evidence type="ECO:0000256" key="1">
    <source>
        <dbReference type="ARBA" id="ARBA00004141"/>
    </source>
</evidence>
<name>A0ABY9RD90_9FLAO</name>
<evidence type="ECO:0000313" key="8">
    <source>
        <dbReference type="Proteomes" id="UP001180481"/>
    </source>
</evidence>
<protein>
    <submittedName>
        <fullName evidence="7">SulP family inorganic anion transporter</fullName>
    </submittedName>
</protein>
<dbReference type="RefSeq" id="WP_309532581.1">
    <property type="nucleotide sequence ID" value="NZ_CP133721.1"/>
</dbReference>
<gene>
    <name evidence="7" type="ORF">RF683_02135</name>
</gene>
<comment type="subcellular location">
    <subcellularLocation>
        <location evidence="1">Membrane</location>
        <topology evidence="1">Multi-pass membrane protein</topology>
    </subcellularLocation>
</comment>
<feature type="transmembrane region" description="Helical" evidence="5">
    <location>
        <begin position="78"/>
        <end position="95"/>
    </location>
</feature>
<feature type="transmembrane region" description="Helical" evidence="5">
    <location>
        <begin position="215"/>
        <end position="234"/>
    </location>
</feature>
<evidence type="ECO:0000256" key="2">
    <source>
        <dbReference type="ARBA" id="ARBA00022692"/>
    </source>
</evidence>
<dbReference type="InterPro" id="IPR011547">
    <property type="entry name" value="SLC26A/SulP_dom"/>
</dbReference>
<organism evidence="7 8">
    <name type="scientific">Flavobacterium nakdongensis</name>
    <dbReference type="NCBI Taxonomy" id="3073563"/>
    <lineage>
        <taxon>Bacteria</taxon>
        <taxon>Pseudomonadati</taxon>
        <taxon>Bacteroidota</taxon>
        <taxon>Flavobacteriia</taxon>
        <taxon>Flavobacteriales</taxon>
        <taxon>Flavobacteriaceae</taxon>
        <taxon>Flavobacterium</taxon>
    </lineage>
</organism>
<feature type="transmembrane region" description="Helical" evidence="5">
    <location>
        <begin position="347"/>
        <end position="367"/>
    </location>
</feature>
<keyword evidence="2 5" id="KW-0812">Transmembrane</keyword>
<dbReference type="Pfam" id="PF00916">
    <property type="entry name" value="Sulfate_transp"/>
    <property type="match status" value="1"/>
</dbReference>
<feature type="transmembrane region" description="Helical" evidence="5">
    <location>
        <begin position="101"/>
        <end position="119"/>
    </location>
</feature>
<feature type="domain" description="SLC26A/SulP transporter" evidence="6">
    <location>
        <begin position="21"/>
        <end position="406"/>
    </location>
</feature>
<dbReference type="Proteomes" id="UP001180481">
    <property type="component" value="Chromosome"/>
</dbReference>
<keyword evidence="8" id="KW-1185">Reference proteome</keyword>
<feature type="transmembrane region" description="Helical" evidence="5">
    <location>
        <begin position="184"/>
        <end position="203"/>
    </location>
</feature>
<evidence type="ECO:0000256" key="4">
    <source>
        <dbReference type="ARBA" id="ARBA00023136"/>
    </source>
</evidence>
<feature type="transmembrane region" description="Helical" evidence="5">
    <location>
        <begin position="126"/>
        <end position="145"/>
    </location>
</feature>
<dbReference type="EMBL" id="CP133721">
    <property type="protein sequence ID" value="WMW78265.1"/>
    <property type="molecule type" value="Genomic_DNA"/>
</dbReference>
<accession>A0ABY9RD90</accession>
<feature type="transmembrane region" description="Helical" evidence="5">
    <location>
        <begin position="307"/>
        <end position="327"/>
    </location>
</feature>
<keyword evidence="3 5" id="KW-1133">Transmembrane helix</keyword>
<evidence type="ECO:0000313" key="7">
    <source>
        <dbReference type="EMBL" id="WMW78265.1"/>
    </source>
</evidence>
<feature type="transmembrane region" description="Helical" evidence="5">
    <location>
        <begin position="269"/>
        <end position="286"/>
    </location>
</feature>
<evidence type="ECO:0000256" key="3">
    <source>
        <dbReference type="ARBA" id="ARBA00022989"/>
    </source>
</evidence>
<dbReference type="InterPro" id="IPR001902">
    <property type="entry name" value="SLC26A/SulP_fam"/>
</dbReference>
<feature type="transmembrane region" description="Helical" evidence="5">
    <location>
        <begin position="400"/>
        <end position="425"/>
    </location>
</feature>
<proteinExistence type="predicted"/>
<sequence length="542" mass="57814">MNSKIKKYIPADGLAGLKENFSADALSGFLVFLLALPLSMGIAQASDFEPIYGLITALIGGIIVSFFAGSLLTIKGPAAGLIVIVAGSVAEFGGGEQGWKYALGAVVVAGILQVLFGLLKFGKLSDFFPLSAVHGMLAAIGIIIISKQIHGLLGQNPLTPEGKPMVEPLELISAIPNTLSHPNVTAMLVGLVSLLIVFGWPMLKNNFAKKIPAPVIVLLVSIPLSFALGLQNIVDDKGIPKYFVHFGKGLIDILAVNVSFGGLSQTGTFIKYVIMFALVGSLEALLTVKAIDMLDPFKRKSNYNKDLIAVGIGNIFAGILGGLPMISEVARSSANVNNGGKTRWANFFHGLFILLFLVLAVSFSDLIPKPALAAMLIGVGFKLAHPKEFAHTFHIGKEQLAIFLVTIALTLFEDLLVGIAAGMLLKIIIHVVNGTPVSSLFKAPTLVSFEGNNYLIEIDKAAVFTNYLGIKSKLDAIPTGFNVTIDLKKTKLVDHSVMESLHLFKHDYESIDNGTVTIKGLEKHQPLSSHELAGRKNKSSNL</sequence>
<feature type="transmembrane region" description="Helical" evidence="5">
    <location>
        <begin position="51"/>
        <end position="71"/>
    </location>
</feature>
<feature type="transmembrane region" description="Helical" evidence="5">
    <location>
        <begin position="21"/>
        <end position="45"/>
    </location>
</feature>
<reference evidence="7" key="1">
    <citation type="submission" date="2023-09" db="EMBL/GenBank/DDBJ databases">
        <title>Flavobacterium sp. 20NA77.7 isolated from freshwater.</title>
        <authorList>
            <person name="Le V."/>
            <person name="Ko S.-R."/>
            <person name="Ahn C.-Y."/>
            <person name="Oh H.-M."/>
        </authorList>
    </citation>
    <scope>NUCLEOTIDE SEQUENCE</scope>
    <source>
        <strain evidence="7">20NA77.7</strain>
    </source>
</reference>
<evidence type="ECO:0000256" key="5">
    <source>
        <dbReference type="SAM" id="Phobius"/>
    </source>
</evidence>
<keyword evidence="4 5" id="KW-0472">Membrane</keyword>
<evidence type="ECO:0000259" key="6">
    <source>
        <dbReference type="Pfam" id="PF00916"/>
    </source>
</evidence>
<dbReference type="PANTHER" id="PTHR11814">
    <property type="entry name" value="SULFATE TRANSPORTER"/>
    <property type="match status" value="1"/>
</dbReference>